<dbReference type="PANTHER" id="PTHR38797:SF4">
    <property type="entry name" value="NUCLEAR PORE COMPLEX PROTEIN NUP85"/>
    <property type="match status" value="1"/>
</dbReference>
<dbReference type="AlphaFoldDB" id="A0A8E2EMS3"/>
<sequence>MEHSNTDSNFDVLDALSNIALDDSLTLRDKKEIQAQQEIEEIIKTTPSEADQIDAIAAKRGWFRPQPEHYPTYATVKAYTAGSLDLASAAIRHAEQVAANQRQFYSHEKARERWGDPLPEDEIPVEDNSRPSTGNLLEELGYTILHVAKQTPWRDAAGQKKLVDLVRALKARPDPPPPAKMTKALRNNWSWSVWSELSMLSPSARESWNDQPGCGAGFSVPEIHAWANVNAFIARITQAGLAGFWMYAIWALRDALEEEHLDYDLRHKPEKAAKLLDAFIPAAAVWIIVMGRELWEKDEDLTPKSRNEGDPARGGKLWKGKSAFCKERWDLWATRFEALSKMEGLMAETREIAAEAFASMEKIKGTAIINPPLVLLGCPGYESFSAANKAPMAAMLPHIASSGLAVRAAAAEDVDVLVYNGQVKHLVSV</sequence>
<name>A0A8E2EMS3_9PEZI</name>
<dbReference type="InterPro" id="IPR053204">
    <property type="entry name" value="Oxopyrrolidines_Biosynth-assoc"/>
</dbReference>
<evidence type="ECO:0000313" key="1">
    <source>
        <dbReference type="EMBL" id="OCL01602.1"/>
    </source>
</evidence>
<reference evidence="1 2" key="1">
    <citation type="journal article" date="2016" name="Nat. Commun.">
        <title>Ectomycorrhizal ecology is imprinted in the genome of the dominant symbiotic fungus Cenococcum geophilum.</title>
        <authorList>
            <consortium name="DOE Joint Genome Institute"/>
            <person name="Peter M."/>
            <person name="Kohler A."/>
            <person name="Ohm R.A."/>
            <person name="Kuo A."/>
            <person name="Krutzmann J."/>
            <person name="Morin E."/>
            <person name="Arend M."/>
            <person name="Barry K.W."/>
            <person name="Binder M."/>
            <person name="Choi C."/>
            <person name="Clum A."/>
            <person name="Copeland A."/>
            <person name="Grisel N."/>
            <person name="Haridas S."/>
            <person name="Kipfer T."/>
            <person name="LaButti K."/>
            <person name="Lindquist E."/>
            <person name="Lipzen A."/>
            <person name="Maire R."/>
            <person name="Meier B."/>
            <person name="Mihaltcheva S."/>
            <person name="Molinier V."/>
            <person name="Murat C."/>
            <person name="Poggeler S."/>
            <person name="Quandt C.A."/>
            <person name="Sperisen C."/>
            <person name="Tritt A."/>
            <person name="Tisserant E."/>
            <person name="Crous P.W."/>
            <person name="Henrissat B."/>
            <person name="Nehls U."/>
            <person name="Egli S."/>
            <person name="Spatafora J.W."/>
            <person name="Grigoriev I.V."/>
            <person name="Martin F.M."/>
        </authorList>
    </citation>
    <scope>NUCLEOTIDE SEQUENCE [LARGE SCALE GENOMIC DNA]</scope>
    <source>
        <strain evidence="1 2">CBS 207.34</strain>
    </source>
</reference>
<accession>A0A8E2EMS3</accession>
<proteinExistence type="predicted"/>
<dbReference type="EMBL" id="KV751103">
    <property type="protein sequence ID" value="OCL01602.1"/>
    <property type="molecule type" value="Genomic_DNA"/>
</dbReference>
<organism evidence="1 2">
    <name type="scientific">Glonium stellatum</name>
    <dbReference type="NCBI Taxonomy" id="574774"/>
    <lineage>
        <taxon>Eukaryota</taxon>
        <taxon>Fungi</taxon>
        <taxon>Dikarya</taxon>
        <taxon>Ascomycota</taxon>
        <taxon>Pezizomycotina</taxon>
        <taxon>Dothideomycetes</taxon>
        <taxon>Pleosporomycetidae</taxon>
        <taxon>Gloniales</taxon>
        <taxon>Gloniaceae</taxon>
        <taxon>Glonium</taxon>
    </lineage>
</organism>
<evidence type="ECO:0000313" key="2">
    <source>
        <dbReference type="Proteomes" id="UP000250140"/>
    </source>
</evidence>
<dbReference type="Proteomes" id="UP000250140">
    <property type="component" value="Unassembled WGS sequence"/>
</dbReference>
<dbReference type="Pfam" id="PF12311">
    <property type="entry name" value="DUF3632"/>
    <property type="match status" value="1"/>
</dbReference>
<dbReference type="InterPro" id="IPR022085">
    <property type="entry name" value="OpdG"/>
</dbReference>
<protein>
    <submittedName>
        <fullName evidence="1">Uncharacterized protein</fullName>
    </submittedName>
</protein>
<dbReference type="OrthoDB" id="3350591at2759"/>
<gene>
    <name evidence="1" type="ORF">AOQ84DRAFT_230769</name>
</gene>
<dbReference type="PANTHER" id="PTHR38797">
    <property type="entry name" value="NUCLEAR PORE COMPLEX PROTEIN NUP85-RELATED"/>
    <property type="match status" value="1"/>
</dbReference>
<keyword evidence="2" id="KW-1185">Reference proteome</keyword>